<protein>
    <submittedName>
        <fullName evidence="7">Transposase</fullName>
    </submittedName>
</protein>
<evidence type="ECO:0000256" key="3">
    <source>
        <dbReference type="ARBA" id="ARBA00023125"/>
    </source>
</evidence>
<keyword evidence="8" id="KW-1185">Reference proteome</keyword>
<proteinExistence type="inferred from homology"/>
<dbReference type="EMBL" id="JAIVFQ010000071">
    <property type="protein sequence ID" value="MCC5603224.1"/>
    <property type="molecule type" value="Genomic_DNA"/>
</dbReference>
<dbReference type="Pfam" id="PF07282">
    <property type="entry name" value="Cas12f1-like_TNB"/>
    <property type="match status" value="1"/>
</dbReference>
<keyword evidence="3" id="KW-0238">DNA-binding</keyword>
<evidence type="ECO:0000313" key="7">
    <source>
        <dbReference type="EMBL" id="MCC5603224.1"/>
    </source>
</evidence>
<dbReference type="NCBIfam" id="TIGR01766">
    <property type="entry name" value="IS200/IS605 family accessory protein TnpB-like domain"/>
    <property type="match status" value="1"/>
</dbReference>
<evidence type="ECO:0000259" key="5">
    <source>
        <dbReference type="Pfam" id="PF01385"/>
    </source>
</evidence>
<keyword evidence="2" id="KW-0815">Transposition</keyword>
<dbReference type="RefSeq" id="WP_229488765.1">
    <property type="nucleotide sequence ID" value="NZ_JAIVFQ010000071.1"/>
</dbReference>
<dbReference type="Pfam" id="PF01385">
    <property type="entry name" value="OrfB_IS605"/>
    <property type="match status" value="1"/>
</dbReference>
<reference evidence="7 8" key="1">
    <citation type="journal article" date="2021" name="Microorganisms">
        <title>Genome Evolution of Filamentous Cyanobacterium Nostoc Species: From Facultative Symbiosis to Free Living.</title>
        <authorList>
            <person name="Huo D."/>
            <person name="Li H."/>
            <person name="Cai F."/>
            <person name="Guo X."/>
            <person name="Qiao Z."/>
            <person name="Wang W."/>
            <person name="Yu G."/>
            <person name="Li R."/>
        </authorList>
    </citation>
    <scope>NUCLEOTIDE SEQUENCE [LARGE SCALE GENOMIC DNA]</scope>
    <source>
        <strain evidence="7 8">CHAB 5714</strain>
    </source>
</reference>
<gene>
    <name evidence="7" type="ORF">LC586_29540</name>
</gene>
<evidence type="ECO:0000313" key="8">
    <source>
        <dbReference type="Proteomes" id="UP001199525"/>
    </source>
</evidence>
<dbReference type="InterPro" id="IPR001959">
    <property type="entry name" value="Transposase"/>
</dbReference>
<evidence type="ECO:0000256" key="4">
    <source>
        <dbReference type="ARBA" id="ARBA00023172"/>
    </source>
</evidence>
<dbReference type="NCBIfam" id="NF040570">
    <property type="entry name" value="guided_TnpB"/>
    <property type="match status" value="1"/>
</dbReference>
<comment type="similarity">
    <text evidence="1">In the C-terminal section; belongs to the transposase 35 family.</text>
</comment>
<sequence length="434" mass="49070">MQLVEQRIIKKSNPAWGQIDAMSFAAKNLWNVANFLLRQSFIYGHSVPSYNSMDKLMQPSLEYKALPSKVAQQVLRLLGKSWEGYFAAIAQYKLDKSRFTGRPKIPGYKAYDGRCVLIFSEQSTSKKVFKKSGQIKLTSIDYNFDTQIKQSDYCQSRIVPKIDHYVLEIVYEVSDHELSEAAPVLAVPVDGGLPNPEGQSTERIAAIDFGIDNLMAVTSNVPGFKPVLVNGRPLKSMNQFFSSKRATLQRRSGVRTSRRIKHLTTKRNFKVRNYLHRASNYVIQLLMELGVTKLVVGQNYDWKRSVNIGKINNQAFVSIPHGQLIDMLTYKGNRVGIDIIVREESYTSQSSFLDGDFIPDYGSKPHDWKPSGKRICRGLYRTKSGRLCNADINGSYNILTKEFPNAFGTGDREVLVDPIRVNLNGFIAKSLTPF</sequence>
<keyword evidence="4" id="KW-0233">DNA recombination</keyword>
<feature type="domain" description="Cas12f1-like TNB" evidence="6">
    <location>
        <begin position="321"/>
        <end position="398"/>
    </location>
</feature>
<evidence type="ECO:0000259" key="6">
    <source>
        <dbReference type="Pfam" id="PF07282"/>
    </source>
</evidence>
<dbReference type="Proteomes" id="UP001199525">
    <property type="component" value="Unassembled WGS sequence"/>
</dbReference>
<evidence type="ECO:0000256" key="1">
    <source>
        <dbReference type="ARBA" id="ARBA00008761"/>
    </source>
</evidence>
<organism evidence="7 8">
    <name type="scientific">Nostoc favosum CHAB5714</name>
    <dbReference type="NCBI Taxonomy" id="2780399"/>
    <lineage>
        <taxon>Bacteria</taxon>
        <taxon>Bacillati</taxon>
        <taxon>Cyanobacteriota</taxon>
        <taxon>Cyanophyceae</taxon>
        <taxon>Nostocales</taxon>
        <taxon>Nostocaceae</taxon>
        <taxon>Nostoc</taxon>
        <taxon>Nostoc favosum</taxon>
    </lineage>
</organism>
<name>A0ABS8IHH3_9NOSO</name>
<dbReference type="InterPro" id="IPR010095">
    <property type="entry name" value="Cas12f1-like_TNB"/>
</dbReference>
<comment type="caution">
    <text evidence="7">The sequence shown here is derived from an EMBL/GenBank/DDBJ whole genome shotgun (WGS) entry which is preliminary data.</text>
</comment>
<evidence type="ECO:0000256" key="2">
    <source>
        <dbReference type="ARBA" id="ARBA00022578"/>
    </source>
</evidence>
<accession>A0ABS8IHH3</accession>
<feature type="domain" description="Probable transposase IS891/IS1136/IS1341" evidence="5">
    <location>
        <begin position="196"/>
        <end position="302"/>
    </location>
</feature>